<protein>
    <recommendedName>
        <fullName evidence="1">PspA-associated domain-containing protein</fullName>
    </recommendedName>
</protein>
<name>A0A6J4LZZ4_9ACTN</name>
<feature type="domain" description="PspA-associated" evidence="1">
    <location>
        <begin position="1"/>
        <end position="92"/>
    </location>
</feature>
<organism evidence="2">
    <name type="scientific">uncultured Nocardioidaceae bacterium</name>
    <dbReference type="NCBI Taxonomy" id="253824"/>
    <lineage>
        <taxon>Bacteria</taxon>
        <taxon>Bacillati</taxon>
        <taxon>Actinomycetota</taxon>
        <taxon>Actinomycetes</taxon>
        <taxon>Propionibacteriales</taxon>
        <taxon>Nocardioidaceae</taxon>
        <taxon>environmental samples</taxon>
    </lineage>
</organism>
<dbReference type="AlphaFoldDB" id="A0A6J4LZZ4"/>
<evidence type="ECO:0000313" key="2">
    <source>
        <dbReference type="EMBL" id="CAA9342654.1"/>
    </source>
</evidence>
<gene>
    <name evidence="2" type="ORF">AVDCRST_MAG34-1032</name>
</gene>
<accession>A0A6J4LZZ4</accession>
<evidence type="ECO:0000259" key="1">
    <source>
        <dbReference type="Pfam" id="PF22743"/>
    </source>
</evidence>
<reference evidence="2" key="1">
    <citation type="submission" date="2020-02" db="EMBL/GenBank/DDBJ databases">
        <authorList>
            <person name="Meier V. D."/>
        </authorList>
    </citation>
    <scope>NUCLEOTIDE SEQUENCE</scope>
    <source>
        <strain evidence="2">AVDCRST_MAG34</strain>
    </source>
</reference>
<dbReference type="Pfam" id="PF22743">
    <property type="entry name" value="PspAA"/>
    <property type="match status" value="1"/>
</dbReference>
<dbReference type="InterPro" id="IPR054437">
    <property type="entry name" value="PspA-assoc_dom"/>
</dbReference>
<dbReference type="EMBL" id="CADCUI010000021">
    <property type="protein sequence ID" value="CAA9342654.1"/>
    <property type="molecule type" value="Genomic_DNA"/>
</dbReference>
<sequence>MIVRILGEGQWELDEAHLAALNTLDAEVERAVEAGDEASFAAGLARLLDGVRTEGSRLPDESLVDSDLILPPSDATLEEVRELLTQEGLVPD</sequence>
<proteinExistence type="predicted"/>